<organism evidence="1 2">
    <name type="scientific">Dillenia turbinata</name>
    <dbReference type="NCBI Taxonomy" id="194707"/>
    <lineage>
        <taxon>Eukaryota</taxon>
        <taxon>Viridiplantae</taxon>
        <taxon>Streptophyta</taxon>
        <taxon>Embryophyta</taxon>
        <taxon>Tracheophyta</taxon>
        <taxon>Spermatophyta</taxon>
        <taxon>Magnoliopsida</taxon>
        <taxon>eudicotyledons</taxon>
        <taxon>Gunneridae</taxon>
        <taxon>Pentapetalae</taxon>
        <taxon>Dilleniales</taxon>
        <taxon>Dilleniaceae</taxon>
        <taxon>Dillenia</taxon>
    </lineage>
</organism>
<feature type="non-terminal residue" evidence="1">
    <location>
        <position position="106"/>
    </location>
</feature>
<accession>A0AAN8UQG8</accession>
<dbReference type="AlphaFoldDB" id="A0AAN8UQG8"/>
<name>A0AAN8UQG8_9MAGN</name>
<reference evidence="1 2" key="1">
    <citation type="submission" date="2023-12" db="EMBL/GenBank/DDBJ databases">
        <title>A high-quality genome assembly for Dillenia turbinata (Dilleniales).</title>
        <authorList>
            <person name="Chanderbali A."/>
        </authorList>
    </citation>
    <scope>NUCLEOTIDE SEQUENCE [LARGE SCALE GENOMIC DNA]</scope>
    <source>
        <strain evidence="1">LSX21</strain>
        <tissue evidence="1">Leaf</tissue>
    </source>
</reference>
<evidence type="ECO:0000313" key="1">
    <source>
        <dbReference type="EMBL" id="KAK6914488.1"/>
    </source>
</evidence>
<feature type="non-terminal residue" evidence="1">
    <location>
        <position position="1"/>
    </location>
</feature>
<sequence length="106" mass="12500">TAFSLVHLPLHYRHLDLLTFELAIRNCFFSSDNFTHCSLILRPVNFRSHLQYEIILLISWDISSQSLIKWNPIIVIGSSPILNFSLKIRPFQHKRAWEETIVSCKY</sequence>
<proteinExistence type="predicted"/>
<gene>
    <name evidence="1" type="ORF">RJ641_021809</name>
</gene>
<keyword evidence="2" id="KW-1185">Reference proteome</keyword>
<dbReference type="Proteomes" id="UP001370490">
    <property type="component" value="Unassembled WGS sequence"/>
</dbReference>
<evidence type="ECO:0000313" key="2">
    <source>
        <dbReference type="Proteomes" id="UP001370490"/>
    </source>
</evidence>
<dbReference type="EMBL" id="JBAMMX010000026">
    <property type="protein sequence ID" value="KAK6914488.1"/>
    <property type="molecule type" value="Genomic_DNA"/>
</dbReference>
<protein>
    <submittedName>
        <fullName evidence="1">Uncharacterized protein</fullName>
    </submittedName>
</protein>
<comment type="caution">
    <text evidence="1">The sequence shown here is derived from an EMBL/GenBank/DDBJ whole genome shotgun (WGS) entry which is preliminary data.</text>
</comment>